<reference evidence="4 5" key="1">
    <citation type="submission" date="2019-01" db="EMBL/GenBank/DDBJ databases">
        <authorList>
            <person name="Chen W.-M."/>
        </authorList>
    </citation>
    <scope>NUCLEOTIDE SEQUENCE [LARGE SCALE GENOMIC DNA]</scope>
    <source>
        <strain evidence="4 5">CCP-6</strain>
    </source>
</reference>
<dbReference type="SMART" id="SM00869">
    <property type="entry name" value="Autotransporter"/>
    <property type="match status" value="1"/>
</dbReference>
<evidence type="ECO:0000313" key="4">
    <source>
        <dbReference type="EMBL" id="RVT92083.1"/>
    </source>
</evidence>
<dbReference type="AlphaFoldDB" id="A0A437M3G6"/>
<dbReference type="Gene3D" id="2.40.128.130">
    <property type="entry name" value="Autotransporter beta-domain"/>
    <property type="match status" value="1"/>
</dbReference>
<sequence length="824" mass="83792">MSSSSSARRRRSSKKAAALALGLACLPVLAPADTISFSGGWSGTTGTQAPTIPTPANTVNTSFSAYSSAFAWNYALYSFTVTKSGTYSATVTTGPVVNTTFFLQGLFSPNSTGTPTTPISNFLYSQLISNGTGSYSGTFPSLVLTEGQTYSVLIAFNIGGTQSGDYFNFSMNGPGCAAFSGVNSCITSILAGSTALTTALGSTINPTFQGGTLRLDQTGAVYAQNFTLDTSRSNRIDQAGRTATFSGAFSDATSGGNIIIMNSGTDGRVVFSGTSTYTGSTTIESGATLAINGSLVSPVTVNADGMLRGTGSIGNSVLVASGGTIAPGNSPGTLTVAGPVVMSAGSTAQFDIDGTGTGNGAGSYSRLILTGGNGTVTLNGTVVPKLRGITGSATNSYTPGIGTAFNVISAEGGVRGSFTGLTQPVGLADGTRFDALYGTHAVDLVVTPTQYGTQALAGWAVPVGAALDRLRPAAGPAMTAAETALFAPLYRLTADRIPLALGQMSPLLYADAIAAQRDAFYAASSVIGREMQARRGPAATGRGQTAEGPRGLTLWMSGSGDFSRIGSGRDGTPGYHASSGGAVLGADTALGRARVGVAAAFGSQYVSSAGLGHYNGQAAQLMAYGSIGLRGFFLDGQFGGAFEEGRMRRSMGAHGLDARGTVTGGGWGGSVRGGRRFEANGWGIEPSLTLRGVSVSNRGVTESQAGLAGLRVGGRSLGSLQTELGVQIDRRFRINQRYAVTAVGSLGWNHEMLDTSLRASASFAALPGAGFSVRNAPTARDSAVAGVQARLETGTRLSAFAGYETRLADRYTAHSVTAGLRYSW</sequence>
<dbReference type="EMBL" id="SACL01000008">
    <property type="protein sequence ID" value="RVT92083.1"/>
    <property type="molecule type" value="Genomic_DNA"/>
</dbReference>
<gene>
    <name evidence="4" type="ORF">EOD42_20355</name>
</gene>
<comment type="caution">
    <text evidence="4">The sequence shown here is derived from an EMBL/GenBank/DDBJ whole genome shotgun (WGS) entry which is preliminary data.</text>
</comment>
<protein>
    <submittedName>
        <fullName evidence="4">Autotransporter outer membrane beta-barrel domain-containing protein</fullName>
    </submittedName>
</protein>
<dbReference type="InterPro" id="IPR005546">
    <property type="entry name" value="Autotransporte_beta"/>
</dbReference>
<dbReference type="NCBIfam" id="TIGR02601">
    <property type="entry name" value="autotrns_rpt"/>
    <property type="match status" value="1"/>
</dbReference>
<evidence type="ECO:0000256" key="2">
    <source>
        <dbReference type="SAM" id="SignalP"/>
    </source>
</evidence>
<evidence type="ECO:0000256" key="1">
    <source>
        <dbReference type="ARBA" id="ARBA00022729"/>
    </source>
</evidence>
<organism evidence="4 5">
    <name type="scientific">Rhodovarius crocodyli</name>
    <dbReference type="NCBI Taxonomy" id="1979269"/>
    <lineage>
        <taxon>Bacteria</taxon>
        <taxon>Pseudomonadati</taxon>
        <taxon>Pseudomonadota</taxon>
        <taxon>Alphaproteobacteria</taxon>
        <taxon>Acetobacterales</taxon>
        <taxon>Roseomonadaceae</taxon>
        <taxon>Rhodovarius</taxon>
    </lineage>
</organism>
<dbReference type="RefSeq" id="WP_127789412.1">
    <property type="nucleotide sequence ID" value="NZ_SACL01000008.1"/>
</dbReference>
<dbReference type="Pfam" id="PF03797">
    <property type="entry name" value="Autotransporter"/>
    <property type="match status" value="1"/>
</dbReference>
<dbReference type="OrthoDB" id="7272074at2"/>
<dbReference type="Proteomes" id="UP000282957">
    <property type="component" value="Unassembled WGS sequence"/>
</dbReference>
<dbReference type="InterPro" id="IPR013425">
    <property type="entry name" value="Autotrns_rpt"/>
</dbReference>
<dbReference type="SUPFAM" id="SSF103515">
    <property type="entry name" value="Autotransporter"/>
    <property type="match status" value="1"/>
</dbReference>
<name>A0A437M3G6_9PROT</name>
<keyword evidence="1 2" id="KW-0732">Signal</keyword>
<dbReference type="InterPro" id="IPR011050">
    <property type="entry name" value="Pectin_lyase_fold/virulence"/>
</dbReference>
<dbReference type="SUPFAM" id="SSF51126">
    <property type="entry name" value="Pectin lyase-like"/>
    <property type="match status" value="1"/>
</dbReference>
<dbReference type="InterPro" id="IPR036709">
    <property type="entry name" value="Autotransporte_beta_dom_sf"/>
</dbReference>
<evidence type="ECO:0000313" key="5">
    <source>
        <dbReference type="Proteomes" id="UP000282957"/>
    </source>
</evidence>
<keyword evidence="5" id="KW-1185">Reference proteome</keyword>
<dbReference type="PROSITE" id="PS51208">
    <property type="entry name" value="AUTOTRANSPORTER"/>
    <property type="match status" value="1"/>
</dbReference>
<proteinExistence type="predicted"/>
<feature type="domain" description="Autotransporter" evidence="3">
    <location>
        <begin position="547"/>
        <end position="824"/>
    </location>
</feature>
<feature type="signal peptide" evidence="2">
    <location>
        <begin position="1"/>
        <end position="30"/>
    </location>
</feature>
<feature type="chain" id="PRO_5019446622" evidence="2">
    <location>
        <begin position="31"/>
        <end position="824"/>
    </location>
</feature>
<evidence type="ECO:0000259" key="3">
    <source>
        <dbReference type="PROSITE" id="PS51208"/>
    </source>
</evidence>
<accession>A0A437M3G6</accession>